<feature type="signal peptide" evidence="1">
    <location>
        <begin position="1"/>
        <end position="20"/>
    </location>
</feature>
<comment type="caution">
    <text evidence="2">The sequence shown here is derived from an EMBL/GenBank/DDBJ whole genome shotgun (WGS) entry which is preliminary data.</text>
</comment>
<evidence type="ECO:0000313" key="2">
    <source>
        <dbReference type="EMBL" id="KAF2895874.1"/>
    </source>
</evidence>
<keyword evidence="1" id="KW-0732">Signal</keyword>
<evidence type="ECO:0000313" key="3">
    <source>
        <dbReference type="Proteomes" id="UP000801492"/>
    </source>
</evidence>
<protein>
    <recommendedName>
        <fullName evidence="4">Hydrophobin</fullName>
    </recommendedName>
</protein>
<evidence type="ECO:0000256" key="1">
    <source>
        <dbReference type="SAM" id="SignalP"/>
    </source>
</evidence>
<name>A0A8K0GDR6_IGNLU</name>
<proteinExistence type="predicted"/>
<gene>
    <name evidence="2" type="ORF">ILUMI_10309</name>
</gene>
<feature type="chain" id="PRO_5035461878" description="Hydrophobin" evidence="1">
    <location>
        <begin position="21"/>
        <end position="118"/>
    </location>
</feature>
<organism evidence="2 3">
    <name type="scientific">Ignelater luminosus</name>
    <name type="common">Cucubano</name>
    <name type="synonym">Pyrophorus luminosus</name>
    <dbReference type="NCBI Taxonomy" id="2038154"/>
    <lineage>
        <taxon>Eukaryota</taxon>
        <taxon>Metazoa</taxon>
        <taxon>Ecdysozoa</taxon>
        <taxon>Arthropoda</taxon>
        <taxon>Hexapoda</taxon>
        <taxon>Insecta</taxon>
        <taxon>Pterygota</taxon>
        <taxon>Neoptera</taxon>
        <taxon>Endopterygota</taxon>
        <taxon>Coleoptera</taxon>
        <taxon>Polyphaga</taxon>
        <taxon>Elateriformia</taxon>
        <taxon>Elateroidea</taxon>
        <taxon>Elateridae</taxon>
        <taxon>Agrypninae</taxon>
        <taxon>Pyrophorini</taxon>
        <taxon>Ignelater</taxon>
    </lineage>
</organism>
<evidence type="ECO:0008006" key="4">
    <source>
        <dbReference type="Google" id="ProtNLM"/>
    </source>
</evidence>
<dbReference type="AlphaFoldDB" id="A0A8K0GDR6"/>
<dbReference type="Proteomes" id="UP000801492">
    <property type="component" value="Unassembled WGS sequence"/>
</dbReference>
<keyword evidence="3" id="KW-1185">Reference proteome</keyword>
<dbReference type="EMBL" id="VTPC01005581">
    <property type="protein sequence ID" value="KAF2895874.1"/>
    <property type="molecule type" value="Genomic_DNA"/>
</dbReference>
<accession>A0A8K0GDR6</accession>
<sequence length="118" mass="13174">MNYYFLFLFALVLSTPVVKKDEPCISSGKKNGTCVSAHECMNFIVVSDIMKSAKEYRMSTTPPTEDTSILTCIRKSCGTNQVLVCCENFSRTVIVTNHNLPDTNVCGLPLIKVLRIFK</sequence>
<reference evidence="2" key="1">
    <citation type="submission" date="2019-08" db="EMBL/GenBank/DDBJ databases">
        <title>The genome of the North American firefly Photinus pyralis.</title>
        <authorList>
            <consortium name="Photinus pyralis genome working group"/>
            <person name="Fallon T.R."/>
            <person name="Sander Lower S.E."/>
            <person name="Weng J.-K."/>
        </authorList>
    </citation>
    <scope>NUCLEOTIDE SEQUENCE</scope>
    <source>
        <strain evidence="2">TRF0915ILg1</strain>
        <tissue evidence="2">Whole body</tissue>
    </source>
</reference>